<name>A0A9W6GGE8_9FUSO</name>
<evidence type="ECO:0000313" key="2">
    <source>
        <dbReference type="EMBL" id="GLI54789.1"/>
    </source>
</evidence>
<keyword evidence="1" id="KW-0812">Transmembrane</keyword>
<dbReference type="EMBL" id="BSDY01000001">
    <property type="protein sequence ID" value="GLI54789.1"/>
    <property type="molecule type" value="Genomic_DNA"/>
</dbReference>
<accession>A0A9W6GGE8</accession>
<dbReference type="RefSeq" id="WP_281832807.1">
    <property type="nucleotide sequence ID" value="NZ_BSDY01000001.1"/>
</dbReference>
<gene>
    <name evidence="2" type="ORF">PM10SUCC1_03040</name>
</gene>
<feature type="transmembrane region" description="Helical" evidence="1">
    <location>
        <begin position="66"/>
        <end position="86"/>
    </location>
</feature>
<keyword evidence="1" id="KW-0472">Membrane</keyword>
<protein>
    <submittedName>
        <fullName evidence="2">Uncharacterized protein</fullName>
    </submittedName>
</protein>
<dbReference type="AlphaFoldDB" id="A0A9W6GGE8"/>
<keyword evidence="3" id="KW-1185">Reference proteome</keyword>
<keyword evidence="1" id="KW-1133">Transmembrane helix</keyword>
<sequence length="90" mass="10203">MSHRLIGNILILLTTFFIIISPTLAVLIWPDIPVDWFLSLTLLKGSVLGAASLIFFNILININKRVYLNLIWIVLAMIVASSWIYMRAMA</sequence>
<dbReference type="Proteomes" id="UP001144471">
    <property type="component" value="Unassembled WGS sequence"/>
</dbReference>
<evidence type="ECO:0000313" key="3">
    <source>
        <dbReference type="Proteomes" id="UP001144471"/>
    </source>
</evidence>
<comment type="caution">
    <text evidence="2">The sequence shown here is derived from an EMBL/GenBank/DDBJ whole genome shotgun (WGS) entry which is preliminary data.</text>
</comment>
<evidence type="ECO:0000256" key="1">
    <source>
        <dbReference type="SAM" id="Phobius"/>
    </source>
</evidence>
<reference evidence="2" key="1">
    <citation type="submission" date="2022-12" db="EMBL/GenBank/DDBJ databases">
        <title>Reference genome sequencing for broad-spectrum identification of bacterial and archaeal isolates by mass spectrometry.</title>
        <authorList>
            <person name="Sekiguchi Y."/>
            <person name="Tourlousse D.M."/>
        </authorList>
    </citation>
    <scope>NUCLEOTIDE SEQUENCE</scope>
    <source>
        <strain evidence="2">10succ1</strain>
    </source>
</reference>
<organism evidence="2 3">
    <name type="scientific">Propionigenium maris DSM 9537</name>
    <dbReference type="NCBI Taxonomy" id="1123000"/>
    <lineage>
        <taxon>Bacteria</taxon>
        <taxon>Fusobacteriati</taxon>
        <taxon>Fusobacteriota</taxon>
        <taxon>Fusobacteriia</taxon>
        <taxon>Fusobacteriales</taxon>
        <taxon>Fusobacteriaceae</taxon>
        <taxon>Propionigenium</taxon>
    </lineage>
</organism>
<proteinExistence type="predicted"/>
<feature type="transmembrane region" description="Helical" evidence="1">
    <location>
        <begin position="36"/>
        <end position="59"/>
    </location>
</feature>
<feature type="transmembrane region" description="Helical" evidence="1">
    <location>
        <begin position="9"/>
        <end position="30"/>
    </location>
</feature>